<evidence type="ECO:0000313" key="3">
    <source>
        <dbReference type="Proteomes" id="UP000271087"/>
    </source>
</evidence>
<evidence type="ECO:0000313" key="4">
    <source>
        <dbReference type="WBParaSite" id="nOo.2.0.1.t08425-RA"/>
    </source>
</evidence>
<feature type="chain" id="PRO_5043137519" evidence="1">
    <location>
        <begin position="18"/>
        <end position="77"/>
    </location>
</feature>
<protein>
    <submittedName>
        <fullName evidence="4">Secreted protein</fullName>
    </submittedName>
</protein>
<accession>A0A182EJZ0</accession>
<reference evidence="2 3" key="2">
    <citation type="submission" date="2018-08" db="EMBL/GenBank/DDBJ databases">
        <authorList>
            <person name="Laetsch R D."/>
            <person name="Stevens L."/>
            <person name="Kumar S."/>
            <person name="Blaxter L. M."/>
        </authorList>
    </citation>
    <scope>NUCLEOTIDE SEQUENCE [LARGE SCALE GENOMIC DNA]</scope>
</reference>
<keyword evidence="3" id="KW-1185">Reference proteome</keyword>
<keyword evidence="1" id="KW-0732">Signal</keyword>
<gene>
    <name evidence="2" type="ORF">NOO_LOCUS8425</name>
</gene>
<feature type="signal peptide" evidence="1">
    <location>
        <begin position="1"/>
        <end position="17"/>
    </location>
</feature>
<sequence length="77" mass="8226">MIVFGFWLLMRAGLGACSQTGPRGSVLLPRVRYLVEEKRRRKLKIERPNDVFIASAAAAAAATTTATTATSGFGGLK</sequence>
<dbReference type="Proteomes" id="UP000271087">
    <property type="component" value="Unassembled WGS sequence"/>
</dbReference>
<evidence type="ECO:0000256" key="1">
    <source>
        <dbReference type="SAM" id="SignalP"/>
    </source>
</evidence>
<dbReference type="AlphaFoldDB" id="A0A182EJZ0"/>
<dbReference type="WBParaSite" id="nOo.2.0.1.t08425-RA">
    <property type="protein sequence ID" value="nOo.2.0.1.t08425-RA"/>
    <property type="gene ID" value="nOo.2.0.1.g08425"/>
</dbReference>
<dbReference type="EMBL" id="UYRW01003518">
    <property type="protein sequence ID" value="VDK89277.1"/>
    <property type="molecule type" value="Genomic_DNA"/>
</dbReference>
<proteinExistence type="predicted"/>
<name>A0A182EJZ0_ONCOC</name>
<reference evidence="4" key="1">
    <citation type="submission" date="2016-06" db="UniProtKB">
        <authorList>
            <consortium name="WormBaseParasite"/>
        </authorList>
    </citation>
    <scope>IDENTIFICATION</scope>
</reference>
<evidence type="ECO:0000313" key="2">
    <source>
        <dbReference type="EMBL" id="VDK89277.1"/>
    </source>
</evidence>
<organism evidence="4">
    <name type="scientific">Onchocerca ochengi</name>
    <name type="common">Filarial nematode worm</name>
    <dbReference type="NCBI Taxonomy" id="42157"/>
    <lineage>
        <taxon>Eukaryota</taxon>
        <taxon>Metazoa</taxon>
        <taxon>Ecdysozoa</taxon>
        <taxon>Nematoda</taxon>
        <taxon>Chromadorea</taxon>
        <taxon>Rhabditida</taxon>
        <taxon>Spirurina</taxon>
        <taxon>Spiruromorpha</taxon>
        <taxon>Filarioidea</taxon>
        <taxon>Onchocercidae</taxon>
        <taxon>Onchocerca</taxon>
    </lineage>
</organism>